<evidence type="ECO:0000256" key="8">
    <source>
        <dbReference type="ARBA" id="ARBA00023186"/>
    </source>
</evidence>
<comment type="caution">
    <text evidence="13">The sequence shown here is derived from an EMBL/GenBank/DDBJ whole genome shotgun (WGS) entry which is preliminary data.</text>
</comment>
<keyword evidence="6 9" id="KW-0862">Zinc</keyword>
<comment type="cofactor">
    <cofactor evidence="9">
        <name>Zn(2+)</name>
        <dbReference type="ChEBI" id="CHEBI:29105"/>
    </cofactor>
    <text evidence="9">Binds 2 Zn(2+) ions per monomer.</text>
</comment>
<comment type="function">
    <text evidence="9">Participates actively in the response to hyperosmotic and heat shock by preventing the aggregation of stress-denatured proteins and by disaggregating proteins, also in an autonomous, DnaK-independent fashion. Unfolded proteins bind initially to DnaJ; upon interaction with the DnaJ-bound protein, DnaK hydrolyzes its bound ATP, resulting in the formation of a stable complex. GrpE releases ADP from DnaK; ATP binding to DnaK triggers the release of the substrate protein, thus completing the reaction cycle. Several rounds of ATP-dependent interactions between DnaJ, DnaK and GrpE are required for fully efficient folding. Also involved, together with DnaK and GrpE, in the DNA replication of plasmids through activation of initiation proteins.</text>
</comment>
<dbReference type="InterPro" id="IPR036410">
    <property type="entry name" value="HSP_DnaJ_Cys-rich_dom_sf"/>
</dbReference>
<feature type="zinc finger region" description="CR-type" evidence="10">
    <location>
        <begin position="134"/>
        <end position="216"/>
    </location>
</feature>
<sequence>MSAKRDYYEVLGVGRDATKDEIKRAYRKLSKKYHPDLNKEPGADEKFKEISEAYEVLSDDQKRAQYDQFGHAGANQDFGGFGGGGFSDFGGFGFEDIFDTFFGGGGRRRNPNAPRQGADLQYTMTLSFEEAAFGKETDIEIPKDEQCSTCHGSGAKPGTSPEECPYCHGSGQISTEQNTPFGRIVNRRNCPHCQGTGEIIKEKCTTCRGTGKVKKRKKIHVKIPAGIDDGQQLRVAGQGEPGINGGPPGDLYIIFYVKEHEFFERDGDDVYIEMPITFAQAALGDEIEVPTLYGKVKLKIPAGTQTHTKFRLRGKGIKNVRGNGVGDQHVILKIVTPKKLTEKQKQLLREFAEISGDIPEEQSESFFNKMKRAFKGD</sequence>
<keyword evidence="1 9" id="KW-0963">Cytoplasm</keyword>
<name>A0ABT2WBX3_9BACI</name>
<comment type="similarity">
    <text evidence="9">Belongs to the DnaJ family.</text>
</comment>
<dbReference type="CDD" id="cd10747">
    <property type="entry name" value="DnaJ_C"/>
    <property type="match status" value="1"/>
</dbReference>
<keyword evidence="4 9" id="KW-0677">Repeat</keyword>
<evidence type="ECO:0000256" key="1">
    <source>
        <dbReference type="ARBA" id="ARBA00022490"/>
    </source>
</evidence>
<protein>
    <recommendedName>
        <fullName evidence="9">Chaperone protein DnaJ</fullName>
    </recommendedName>
</protein>
<comment type="subunit">
    <text evidence="9">Homodimer.</text>
</comment>
<evidence type="ECO:0000256" key="9">
    <source>
        <dbReference type="HAMAP-Rule" id="MF_01152"/>
    </source>
</evidence>
<feature type="repeat" description="CXXCXGXG motif" evidence="9">
    <location>
        <begin position="147"/>
        <end position="154"/>
    </location>
</feature>
<dbReference type="Pfam" id="PF00226">
    <property type="entry name" value="DnaJ"/>
    <property type="match status" value="1"/>
</dbReference>
<feature type="binding site" evidence="9">
    <location>
        <position position="167"/>
    </location>
    <ligand>
        <name>Zn(2+)</name>
        <dbReference type="ChEBI" id="CHEBI:29105"/>
        <label>2</label>
    </ligand>
</feature>
<feature type="binding site" evidence="9">
    <location>
        <position position="150"/>
    </location>
    <ligand>
        <name>Zn(2+)</name>
        <dbReference type="ChEBI" id="CHEBI:29105"/>
        <label>1</label>
    </ligand>
</feature>
<feature type="binding site" evidence="9">
    <location>
        <position position="164"/>
    </location>
    <ligand>
        <name>Zn(2+)</name>
        <dbReference type="ChEBI" id="CHEBI:29105"/>
        <label>2</label>
    </ligand>
</feature>
<feature type="repeat" description="CXXCXGXG motif" evidence="9">
    <location>
        <begin position="164"/>
        <end position="171"/>
    </location>
</feature>
<feature type="binding site" evidence="9">
    <location>
        <position position="147"/>
    </location>
    <ligand>
        <name>Zn(2+)</name>
        <dbReference type="ChEBI" id="CHEBI:29105"/>
        <label>1</label>
    </ligand>
</feature>
<dbReference type="InterPro" id="IPR002939">
    <property type="entry name" value="DnaJ_C"/>
</dbReference>
<feature type="binding site" evidence="9">
    <location>
        <position position="204"/>
    </location>
    <ligand>
        <name>Zn(2+)</name>
        <dbReference type="ChEBI" id="CHEBI:29105"/>
        <label>1</label>
    </ligand>
</feature>
<dbReference type="Proteomes" id="UP001208656">
    <property type="component" value="Unassembled WGS sequence"/>
</dbReference>
<dbReference type="HAMAP" id="MF_01152">
    <property type="entry name" value="DnaJ"/>
    <property type="match status" value="1"/>
</dbReference>
<evidence type="ECO:0000256" key="2">
    <source>
        <dbReference type="ARBA" id="ARBA00022705"/>
    </source>
</evidence>
<dbReference type="InterPro" id="IPR001623">
    <property type="entry name" value="DnaJ_domain"/>
</dbReference>
<feature type="binding site" evidence="9">
    <location>
        <position position="207"/>
    </location>
    <ligand>
        <name>Zn(2+)</name>
        <dbReference type="ChEBI" id="CHEBI:29105"/>
        <label>1</label>
    </ligand>
</feature>
<dbReference type="NCBIfam" id="NF008035">
    <property type="entry name" value="PRK10767.1"/>
    <property type="match status" value="1"/>
</dbReference>
<evidence type="ECO:0000256" key="10">
    <source>
        <dbReference type="PROSITE-ProRule" id="PRU00546"/>
    </source>
</evidence>
<dbReference type="CDD" id="cd10719">
    <property type="entry name" value="DnaJ_zf"/>
    <property type="match status" value="1"/>
</dbReference>
<keyword evidence="5 9" id="KW-0863">Zinc-finger</keyword>
<keyword evidence="2 9" id="KW-0235">DNA replication</keyword>
<dbReference type="PROSITE" id="PS00636">
    <property type="entry name" value="DNAJ_1"/>
    <property type="match status" value="1"/>
</dbReference>
<dbReference type="Gene3D" id="2.60.260.20">
    <property type="entry name" value="Urease metallochaperone UreE, N-terminal domain"/>
    <property type="match status" value="2"/>
</dbReference>
<evidence type="ECO:0000256" key="5">
    <source>
        <dbReference type="ARBA" id="ARBA00022771"/>
    </source>
</evidence>
<feature type="binding site" evidence="9">
    <location>
        <position position="193"/>
    </location>
    <ligand>
        <name>Zn(2+)</name>
        <dbReference type="ChEBI" id="CHEBI:29105"/>
        <label>2</label>
    </ligand>
</feature>
<dbReference type="SUPFAM" id="SSF46565">
    <property type="entry name" value="Chaperone J-domain"/>
    <property type="match status" value="1"/>
</dbReference>
<keyword evidence="8 9" id="KW-0143">Chaperone</keyword>
<dbReference type="Gene3D" id="2.10.230.10">
    <property type="entry name" value="Heat shock protein DnaJ, cysteine-rich domain"/>
    <property type="match status" value="1"/>
</dbReference>
<dbReference type="SUPFAM" id="SSF49493">
    <property type="entry name" value="HSP40/DnaJ peptide-binding domain"/>
    <property type="match status" value="2"/>
</dbReference>
<feature type="domain" description="J" evidence="11">
    <location>
        <begin position="6"/>
        <end position="70"/>
    </location>
</feature>
<dbReference type="PROSITE" id="PS50076">
    <property type="entry name" value="DNAJ_2"/>
    <property type="match status" value="1"/>
</dbReference>
<dbReference type="RefSeq" id="WP_173660219.1">
    <property type="nucleotide sequence ID" value="NZ_JAOUSE010000001.1"/>
</dbReference>
<feature type="repeat" description="CXXCXGXG motif" evidence="9">
    <location>
        <begin position="204"/>
        <end position="211"/>
    </location>
</feature>
<organism evidence="13 14">
    <name type="scientific">Pallidibacillus thermolactis</name>
    <dbReference type="NCBI Taxonomy" id="251051"/>
    <lineage>
        <taxon>Bacteria</taxon>
        <taxon>Bacillati</taxon>
        <taxon>Bacillota</taxon>
        <taxon>Bacilli</taxon>
        <taxon>Bacillales</taxon>
        <taxon>Bacillaceae</taxon>
        <taxon>Pallidibacillus</taxon>
    </lineage>
</organism>
<evidence type="ECO:0000256" key="3">
    <source>
        <dbReference type="ARBA" id="ARBA00022723"/>
    </source>
</evidence>
<dbReference type="PANTHER" id="PTHR43096">
    <property type="entry name" value="DNAJ HOMOLOG 1, MITOCHONDRIAL-RELATED"/>
    <property type="match status" value="1"/>
</dbReference>
<dbReference type="CDD" id="cd06257">
    <property type="entry name" value="DnaJ"/>
    <property type="match status" value="1"/>
</dbReference>
<dbReference type="Pfam" id="PF00684">
    <property type="entry name" value="DnaJ_CXXCXGXG"/>
    <property type="match status" value="1"/>
</dbReference>
<comment type="domain">
    <text evidence="9">The J domain is necessary and sufficient to stimulate DnaK ATPase activity. Zinc center 1 plays an important role in the autonomous, DnaK-independent chaperone activity of DnaJ. Zinc center 2 is essential for interaction with DnaK and for DnaJ activity.</text>
</comment>
<feature type="domain" description="CR-type" evidence="12">
    <location>
        <begin position="134"/>
        <end position="216"/>
    </location>
</feature>
<keyword evidence="7 9" id="KW-0346">Stress response</keyword>
<dbReference type="InterPro" id="IPR036869">
    <property type="entry name" value="J_dom_sf"/>
</dbReference>
<dbReference type="SUPFAM" id="SSF57938">
    <property type="entry name" value="DnaJ/Hsp40 cysteine-rich domain"/>
    <property type="match status" value="1"/>
</dbReference>
<accession>A0ABT2WBX3</accession>
<evidence type="ECO:0000259" key="12">
    <source>
        <dbReference type="PROSITE" id="PS51188"/>
    </source>
</evidence>
<feature type="binding site" evidence="9">
    <location>
        <position position="190"/>
    </location>
    <ligand>
        <name>Zn(2+)</name>
        <dbReference type="ChEBI" id="CHEBI:29105"/>
        <label>2</label>
    </ligand>
</feature>
<evidence type="ECO:0000256" key="7">
    <source>
        <dbReference type="ARBA" id="ARBA00023016"/>
    </source>
</evidence>
<evidence type="ECO:0000256" key="6">
    <source>
        <dbReference type="ARBA" id="ARBA00022833"/>
    </source>
</evidence>
<dbReference type="NCBIfam" id="TIGR02349">
    <property type="entry name" value="DnaJ_bact"/>
    <property type="match status" value="1"/>
</dbReference>
<dbReference type="EMBL" id="JAOUSE010000001">
    <property type="protein sequence ID" value="MCU9592961.1"/>
    <property type="molecule type" value="Genomic_DNA"/>
</dbReference>
<evidence type="ECO:0000313" key="14">
    <source>
        <dbReference type="Proteomes" id="UP001208656"/>
    </source>
</evidence>
<evidence type="ECO:0000313" key="13">
    <source>
        <dbReference type="EMBL" id="MCU9592961.1"/>
    </source>
</evidence>
<reference evidence="13 14" key="1">
    <citation type="submission" date="2022-10" db="EMBL/GenBank/DDBJ databases">
        <title>Description of Fervidibacillus gen. nov. in the family Fervidibacillaceae fam. nov. with two species, Fervidibacillus albus sp. nov., and Fervidibacillus halotolerans sp. nov., isolated from tidal flat sediments.</title>
        <authorList>
            <person name="Kwon K.K."/>
            <person name="Yang S.-H."/>
        </authorList>
    </citation>
    <scope>NUCLEOTIDE SEQUENCE [LARGE SCALE GENOMIC DNA]</scope>
    <source>
        <strain evidence="13 14">DSM 23332</strain>
    </source>
</reference>
<dbReference type="NCBIfam" id="NF010869">
    <property type="entry name" value="PRK14276.1"/>
    <property type="match status" value="1"/>
</dbReference>
<feature type="repeat" description="CXXCXGXG motif" evidence="9">
    <location>
        <begin position="190"/>
        <end position="197"/>
    </location>
</feature>
<dbReference type="InterPro" id="IPR001305">
    <property type="entry name" value="HSP_DnaJ_Cys-rich_dom"/>
</dbReference>
<comment type="subcellular location">
    <subcellularLocation>
        <location evidence="9">Cytoplasm</location>
    </subcellularLocation>
</comment>
<proteinExistence type="inferred from homology"/>
<keyword evidence="14" id="KW-1185">Reference proteome</keyword>
<dbReference type="InterPro" id="IPR008971">
    <property type="entry name" value="HSP40/DnaJ_pept-bd"/>
</dbReference>
<dbReference type="InterPro" id="IPR018253">
    <property type="entry name" value="DnaJ_domain_CS"/>
</dbReference>
<dbReference type="PRINTS" id="PR00625">
    <property type="entry name" value="JDOMAIN"/>
</dbReference>
<keyword evidence="3 9" id="KW-0479">Metal-binding</keyword>
<dbReference type="SMART" id="SM00271">
    <property type="entry name" value="DnaJ"/>
    <property type="match status" value="1"/>
</dbReference>
<evidence type="ECO:0000256" key="4">
    <source>
        <dbReference type="ARBA" id="ARBA00022737"/>
    </source>
</evidence>
<dbReference type="PROSITE" id="PS51188">
    <property type="entry name" value="ZF_CR"/>
    <property type="match status" value="1"/>
</dbReference>
<gene>
    <name evidence="9 13" type="primary">dnaJ</name>
    <name evidence="13" type="ORF">OEV82_00655</name>
</gene>
<dbReference type="PANTHER" id="PTHR43096:SF48">
    <property type="entry name" value="CHAPERONE PROTEIN DNAJ"/>
    <property type="match status" value="1"/>
</dbReference>
<dbReference type="InterPro" id="IPR012724">
    <property type="entry name" value="DnaJ"/>
</dbReference>
<dbReference type="Gene3D" id="1.10.287.110">
    <property type="entry name" value="DnaJ domain"/>
    <property type="match status" value="1"/>
</dbReference>
<dbReference type="Pfam" id="PF01556">
    <property type="entry name" value="DnaJ_C"/>
    <property type="match status" value="1"/>
</dbReference>
<evidence type="ECO:0000259" key="11">
    <source>
        <dbReference type="PROSITE" id="PS50076"/>
    </source>
</evidence>
<dbReference type="NCBIfam" id="NF010873">
    <property type="entry name" value="PRK14280.1"/>
    <property type="match status" value="1"/>
</dbReference>